<proteinExistence type="predicted"/>
<organism evidence="2 3">
    <name type="scientific">Tanacetum coccineum</name>
    <dbReference type="NCBI Taxonomy" id="301880"/>
    <lineage>
        <taxon>Eukaryota</taxon>
        <taxon>Viridiplantae</taxon>
        <taxon>Streptophyta</taxon>
        <taxon>Embryophyta</taxon>
        <taxon>Tracheophyta</taxon>
        <taxon>Spermatophyta</taxon>
        <taxon>Magnoliopsida</taxon>
        <taxon>eudicotyledons</taxon>
        <taxon>Gunneridae</taxon>
        <taxon>Pentapetalae</taxon>
        <taxon>asterids</taxon>
        <taxon>campanulids</taxon>
        <taxon>Asterales</taxon>
        <taxon>Asteraceae</taxon>
        <taxon>Asteroideae</taxon>
        <taxon>Anthemideae</taxon>
        <taxon>Anthemidinae</taxon>
        <taxon>Tanacetum</taxon>
    </lineage>
</organism>
<gene>
    <name evidence="2" type="ORF">Tco_1092990</name>
</gene>
<evidence type="ECO:0000313" key="3">
    <source>
        <dbReference type="Proteomes" id="UP001151760"/>
    </source>
</evidence>
<reference evidence="2" key="1">
    <citation type="journal article" date="2022" name="Int. J. Mol. Sci.">
        <title>Draft Genome of Tanacetum Coccineum: Genomic Comparison of Closely Related Tanacetum-Family Plants.</title>
        <authorList>
            <person name="Yamashiro T."/>
            <person name="Shiraishi A."/>
            <person name="Nakayama K."/>
            <person name="Satake H."/>
        </authorList>
    </citation>
    <scope>NUCLEOTIDE SEQUENCE</scope>
</reference>
<reference evidence="2" key="2">
    <citation type="submission" date="2022-01" db="EMBL/GenBank/DDBJ databases">
        <authorList>
            <person name="Yamashiro T."/>
            <person name="Shiraishi A."/>
            <person name="Satake H."/>
            <person name="Nakayama K."/>
        </authorList>
    </citation>
    <scope>NUCLEOTIDE SEQUENCE</scope>
</reference>
<evidence type="ECO:0000256" key="1">
    <source>
        <dbReference type="SAM" id="MobiDB-lite"/>
    </source>
</evidence>
<protein>
    <submittedName>
        <fullName evidence="2">Uncharacterized protein</fullName>
    </submittedName>
</protein>
<sequence>MEGGIGSRTGRPSSRYDSAPVFTRPVRRWQKQWVHMSQSSSSTSLASYNNNSKDNVSAIRVRRWTPVQRIRRMWRRLKRGPGGGR</sequence>
<evidence type="ECO:0000313" key="2">
    <source>
        <dbReference type="EMBL" id="GJT97472.1"/>
    </source>
</evidence>
<name>A0ABQ5IBE2_9ASTR</name>
<comment type="caution">
    <text evidence="2">The sequence shown here is derived from an EMBL/GenBank/DDBJ whole genome shotgun (WGS) entry which is preliminary data.</text>
</comment>
<accession>A0ABQ5IBE2</accession>
<dbReference type="Proteomes" id="UP001151760">
    <property type="component" value="Unassembled WGS sequence"/>
</dbReference>
<feature type="region of interest" description="Disordered" evidence="1">
    <location>
        <begin position="1"/>
        <end position="20"/>
    </location>
</feature>
<dbReference type="PANTHER" id="PTHR34572">
    <property type="entry name" value="GOLGIN FAMILY A PROTEIN"/>
    <property type="match status" value="1"/>
</dbReference>
<dbReference type="PANTHER" id="PTHR34572:SF8">
    <property type="entry name" value="(RAPE) HYPOTHETICAL PROTEIN"/>
    <property type="match status" value="1"/>
</dbReference>
<keyword evidence="3" id="KW-1185">Reference proteome</keyword>
<dbReference type="EMBL" id="BQNB010020582">
    <property type="protein sequence ID" value="GJT97472.1"/>
    <property type="molecule type" value="Genomic_DNA"/>
</dbReference>